<comment type="caution">
    <text evidence="2">The sequence shown here is derived from an EMBL/GenBank/DDBJ whole genome shotgun (WGS) entry which is preliminary data.</text>
</comment>
<name>A0A066U2A0_9PSEU</name>
<dbReference type="eggNOG" id="COG0262">
    <property type="taxonomic scope" value="Bacteria"/>
</dbReference>
<dbReference type="InterPro" id="IPR024072">
    <property type="entry name" value="DHFR-like_dom_sf"/>
</dbReference>
<dbReference type="SUPFAM" id="SSF53597">
    <property type="entry name" value="Dihydrofolate reductase-like"/>
    <property type="match status" value="1"/>
</dbReference>
<dbReference type="GO" id="GO:0008703">
    <property type="term" value="F:5-amino-6-(5-phosphoribosylamino)uracil reductase activity"/>
    <property type="evidence" value="ECO:0007669"/>
    <property type="project" value="InterPro"/>
</dbReference>
<gene>
    <name evidence="2" type="ORF">DV20_23175</name>
</gene>
<organism evidence="2 3">
    <name type="scientific">Amycolatopsis rifamycinica</name>
    <dbReference type="NCBI Taxonomy" id="287986"/>
    <lineage>
        <taxon>Bacteria</taxon>
        <taxon>Bacillati</taxon>
        <taxon>Actinomycetota</taxon>
        <taxon>Actinomycetes</taxon>
        <taxon>Pseudonocardiales</taxon>
        <taxon>Pseudonocardiaceae</taxon>
        <taxon>Amycolatopsis</taxon>
    </lineage>
</organism>
<dbReference type="Proteomes" id="UP000027345">
    <property type="component" value="Unassembled WGS sequence"/>
</dbReference>
<dbReference type="GO" id="GO:0009231">
    <property type="term" value="P:riboflavin biosynthetic process"/>
    <property type="evidence" value="ECO:0007669"/>
    <property type="project" value="InterPro"/>
</dbReference>
<dbReference type="OrthoDB" id="7949219at2"/>
<dbReference type="Pfam" id="PF01872">
    <property type="entry name" value="RibD_C"/>
    <property type="match status" value="1"/>
</dbReference>
<reference evidence="2 3" key="1">
    <citation type="submission" date="2014-05" db="EMBL/GenBank/DDBJ databases">
        <title>Draft genome sequence of Amycolatopsis rifamycinica DSM 46095.</title>
        <authorList>
            <person name="Lal R."/>
            <person name="Saxena A."/>
            <person name="Kumari R."/>
            <person name="Mukherjee U."/>
            <person name="Singh P."/>
            <person name="Sangwan N."/>
            <person name="Mahato N.K."/>
        </authorList>
    </citation>
    <scope>NUCLEOTIDE SEQUENCE [LARGE SCALE GENOMIC DNA]</scope>
    <source>
        <strain evidence="2 3">DSM 46095</strain>
    </source>
</reference>
<dbReference type="PANTHER" id="PTHR38011">
    <property type="entry name" value="DIHYDROFOLATE REDUCTASE FAMILY PROTEIN (AFU_ORTHOLOGUE AFUA_8G06820)"/>
    <property type="match status" value="1"/>
</dbReference>
<protein>
    <submittedName>
        <fullName evidence="2">Deaminase</fullName>
    </submittedName>
</protein>
<dbReference type="InterPro" id="IPR050765">
    <property type="entry name" value="Riboflavin_Biosynth_HTPR"/>
</dbReference>
<dbReference type="Gene3D" id="3.40.430.10">
    <property type="entry name" value="Dihydrofolate Reductase, subunit A"/>
    <property type="match status" value="1"/>
</dbReference>
<sequence>MREIVYAVHTSLDGCVEGPNGEFDWPVMGPELSAYSQELSARSGEFAYGRKVWDMMSAYWPAAESISDHPHDIAFAPVWRAKPKVVFSRTLEKADWNTRVLGGDLAEAVASLKAEAGENVLLMGGADLAAELTARGLVDEYQVFVHPVVLGGGKRPFAEGTARLGLELVESRTFDGQVVLLRFRRA</sequence>
<dbReference type="AlphaFoldDB" id="A0A066U2A0"/>
<dbReference type="STRING" id="287986.DV20_23175"/>
<dbReference type="PANTHER" id="PTHR38011:SF11">
    <property type="entry name" value="2,5-DIAMINO-6-RIBOSYLAMINO-4(3H)-PYRIMIDINONE 5'-PHOSPHATE REDUCTASE"/>
    <property type="match status" value="1"/>
</dbReference>
<dbReference type="EMBL" id="JMQI01000047">
    <property type="protein sequence ID" value="KDN20007.1"/>
    <property type="molecule type" value="Genomic_DNA"/>
</dbReference>
<keyword evidence="3" id="KW-1185">Reference proteome</keyword>
<proteinExistence type="predicted"/>
<evidence type="ECO:0000313" key="2">
    <source>
        <dbReference type="EMBL" id="KDN20007.1"/>
    </source>
</evidence>
<dbReference type="RefSeq" id="WP_043783497.1">
    <property type="nucleotide sequence ID" value="NZ_JMQI01000047.1"/>
</dbReference>
<dbReference type="InterPro" id="IPR002734">
    <property type="entry name" value="RibDG_C"/>
</dbReference>
<accession>A0A066U2A0</accession>
<evidence type="ECO:0000259" key="1">
    <source>
        <dbReference type="Pfam" id="PF01872"/>
    </source>
</evidence>
<evidence type="ECO:0000313" key="3">
    <source>
        <dbReference type="Proteomes" id="UP000027345"/>
    </source>
</evidence>
<feature type="domain" description="Bacterial bifunctional deaminase-reductase C-terminal" evidence="1">
    <location>
        <begin position="4"/>
        <end position="180"/>
    </location>
</feature>